<name>A0A2G7HF50_9CLOT</name>
<reference evidence="2 3" key="1">
    <citation type="submission" date="2017-10" db="EMBL/GenBank/DDBJ databases">
        <title>Reclassification of Eubacterium combesii and discrepancies in the nomenclature of botulinum neurotoxin producing clostridia. Request for an Opinion.</title>
        <authorList>
            <person name="Dobritsa A.P."/>
            <person name="Kutumbaka K.K."/>
            <person name="Samadpour M."/>
        </authorList>
    </citation>
    <scope>NUCLEOTIDE SEQUENCE [LARGE SCALE GENOMIC DNA]</scope>
    <source>
        <strain evidence="2 3">DSM 20696</strain>
    </source>
</reference>
<dbReference type="Proteomes" id="UP000231322">
    <property type="component" value="Unassembled WGS sequence"/>
</dbReference>
<dbReference type="InterPro" id="IPR025536">
    <property type="entry name" value="DUF4422"/>
</dbReference>
<feature type="domain" description="DUF4422" evidence="1">
    <location>
        <begin position="4"/>
        <end position="225"/>
    </location>
</feature>
<evidence type="ECO:0000259" key="1">
    <source>
        <dbReference type="Pfam" id="PF14393"/>
    </source>
</evidence>
<gene>
    <name evidence="2" type="ORF">CS538_12095</name>
</gene>
<dbReference type="EMBL" id="PEIK01000009">
    <property type="protein sequence ID" value="PIH03730.1"/>
    <property type="molecule type" value="Genomic_DNA"/>
</dbReference>
<comment type="caution">
    <text evidence="2">The sequence shown here is derived from an EMBL/GenBank/DDBJ whole genome shotgun (WGS) entry which is preliminary data.</text>
</comment>
<accession>A0A2G7HF50</accession>
<keyword evidence="3" id="KW-1185">Reference proteome</keyword>
<dbReference type="AlphaFoldDB" id="A0A2G7HF50"/>
<protein>
    <submittedName>
        <fullName evidence="2">Exopolysaccharide biosynthesis protein</fullName>
    </submittedName>
</protein>
<dbReference type="Pfam" id="PF14393">
    <property type="entry name" value="DUF4422"/>
    <property type="match status" value="1"/>
</dbReference>
<evidence type="ECO:0000313" key="3">
    <source>
        <dbReference type="Proteomes" id="UP000231322"/>
    </source>
</evidence>
<proteinExistence type="predicted"/>
<sequence>MNIKILVATHKKYSMPKENMYLPIHVGCEGKKDLGYIGDNTGDNISLRNPNYCELTGLYWAWKNLKCDYIGLCHYRRYFTNSNLFKKASNKNNKMDLILSKLEIENLLKEYDVILPQKRNYYIETIWSHYDNAHHIKDLEATKKIISELYPEYISSFDKVMKGKKLHLYNMFVMDKENFNKYCEWIFSILFELEKRIDISNYDNYQKRIFGFLSERLFNVWIVKNQKTVYEMDVINMENINWPSKIRGFIKRKFRN</sequence>
<organism evidence="2 3">
    <name type="scientific">Clostridium combesii</name>
    <dbReference type="NCBI Taxonomy" id="39481"/>
    <lineage>
        <taxon>Bacteria</taxon>
        <taxon>Bacillati</taxon>
        <taxon>Bacillota</taxon>
        <taxon>Clostridia</taxon>
        <taxon>Eubacteriales</taxon>
        <taxon>Clostridiaceae</taxon>
        <taxon>Clostridium</taxon>
    </lineage>
</organism>
<dbReference type="RefSeq" id="WP_099839604.1">
    <property type="nucleotide sequence ID" value="NZ_PEIK01000009.1"/>
</dbReference>
<evidence type="ECO:0000313" key="2">
    <source>
        <dbReference type="EMBL" id="PIH03730.1"/>
    </source>
</evidence>